<feature type="transmembrane region" description="Helical" evidence="5">
    <location>
        <begin position="192"/>
        <end position="213"/>
    </location>
</feature>
<dbReference type="Proteomes" id="UP000223606">
    <property type="component" value="Chromosome 1"/>
</dbReference>
<dbReference type="KEGG" id="hdi:HDIA_3158"/>
<gene>
    <name evidence="6" type="ORF">HDIA_3158</name>
</gene>
<feature type="transmembrane region" description="Helical" evidence="5">
    <location>
        <begin position="124"/>
        <end position="147"/>
    </location>
</feature>
<dbReference type="GO" id="GO:0005886">
    <property type="term" value="C:plasma membrane"/>
    <property type="evidence" value="ECO:0007669"/>
    <property type="project" value="UniProtKB-SubCell"/>
</dbReference>
<keyword evidence="5" id="KW-1003">Cell membrane</keyword>
<dbReference type="AlphaFoldDB" id="A0A2C9D936"/>
<sequence>MTAVIGLAFGASVFLTSALSGVFGMAGGLILLWLLLLLLPASSAIAVHGVIQMVANGWRAVRSRAFIDYRIVAFAVLGLLAIAAVLTLARYTPEKATVCIAIGLMPILVWLPKSLFALDASRPLHAFICGVIAGGLNITVGIAGPTIDVFFIRTAMDRRKIVATKAVVQMTSHALKVIFYARSALALTPDEWLAIAAAAPFAVLGTNAGHAILHRITDHHFRTWTRWIVTVIGAFYMAQGLMLIL</sequence>
<keyword evidence="4 5" id="KW-0472">Membrane</keyword>
<comment type="subcellular location">
    <subcellularLocation>
        <location evidence="5">Cell membrane</location>
        <topology evidence="5">Multi-pass membrane protein</topology>
    </subcellularLocation>
    <subcellularLocation>
        <location evidence="1">Membrane</location>
        <topology evidence="1">Multi-pass membrane protein</topology>
    </subcellularLocation>
</comment>
<keyword evidence="7" id="KW-1185">Reference proteome</keyword>
<keyword evidence="2 5" id="KW-0812">Transmembrane</keyword>
<evidence type="ECO:0000313" key="7">
    <source>
        <dbReference type="Proteomes" id="UP000223606"/>
    </source>
</evidence>
<protein>
    <recommendedName>
        <fullName evidence="5">Probable membrane transporter protein</fullName>
    </recommendedName>
</protein>
<name>A0A2C9D936_9HYPH</name>
<feature type="transmembrane region" description="Helical" evidence="5">
    <location>
        <begin position="95"/>
        <end position="112"/>
    </location>
</feature>
<evidence type="ECO:0000256" key="5">
    <source>
        <dbReference type="RuleBase" id="RU363041"/>
    </source>
</evidence>
<comment type="similarity">
    <text evidence="5">Belongs to the 4-toluene sulfonate uptake permease (TSUP) (TC 2.A.102) family.</text>
</comment>
<feature type="transmembrane region" description="Helical" evidence="5">
    <location>
        <begin position="225"/>
        <end position="244"/>
    </location>
</feature>
<dbReference type="RefSeq" id="WP_099557048.1">
    <property type="nucleotide sequence ID" value="NZ_LT960614.1"/>
</dbReference>
<evidence type="ECO:0000313" key="6">
    <source>
        <dbReference type="EMBL" id="SON56699.1"/>
    </source>
</evidence>
<feature type="transmembrane region" description="Helical" evidence="5">
    <location>
        <begin position="71"/>
        <end position="89"/>
    </location>
</feature>
<dbReference type="InterPro" id="IPR002781">
    <property type="entry name" value="TM_pro_TauE-like"/>
</dbReference>
<dbReference type="EMBL" id="LT960614">
    <property type="protein sequence ID" value="SON56699.1"/>
    <property type="molecule type" value="Genomic_DNA"/>
</dbReference>
<evidence type="ECO:0000256" key="3">
    <source>
        <dbReference type="ARBA" id="ARBA00022989"/>
    </source>
</evidence>
<evidence type="ECO:0000256" key="4">
    <source>
        <dbReference type="ARBA" id="ARBA00023136"/>
    </source>
</evidence>
<dbReference type="Pfam" id="PF01925">
    <property type="entry name" value="TauE"/>
    <property type="match status" value="1"/>
</dbReference>
<accession>A0A2C9D936</accession>
<keyword evidence="3 5" id="KW-1133">Transmembrane helix</keyword>
<reference evidence="7" key="1">
    <citation type="submission" date="2017-09" db="EMBL/GenBank/DDBJ databases">
        <title>Genome sequence of Nannocystis excedens DSM 71.</title>
        <authorList>
            <person name="Blom J."/>
        </authorList>
    </citation>
    <scope>NUCLEOTIDE SEQUENCE [LARGE SCALE GENOMIC DNA]</scope>
    <source>
        <strain evidence="7">type strain: E19</strain>
    </source>
</reference>
<proteinExistence type="inferred from homology"/>
<feature type="transmembrane region" description="Helical" evidence="5">
    <location>
        <begin position="30"/>
        <end position="51"/>
    </location>
</feature>
<evidence type="ECO:0000256" key="1">
    <source>
        <dbReference type="ARBA" id="ARBA00004141"/>
    </source>
</evidence>
<evidence type="ECO:0000256" key="2">
    <source>
        <dbReference type="ARBA" id="ARBA00022692"/>
    </source>
</evidence>
<organism evidence="6 7">
    <name type="scientific">Hartmannibacter diazotrophicus</name>
    <dbReference type="NCBI Taxonomy" id="1482074"/>
    <lineage>
        <taxon>Bacteria</taxon>
        <taxon>Pseudomonadati</taxon>
        <taxon>Pseudomonadota</taxon>
        <taxon>Alphaproteobacteria</taxon>
        <taxon>Hyphomicrobiales</taxon>
        <taxon>Pleomorphomonadaceae</taxon>
        <taxon>Hartmannibacter</taxon>
    </lineage>
</organism>
<dbReference type="OrthoDB" id="8478323at2"/>